<name>A0A2H0XCY5_UNCKA</name>
<gene>
    <name evidence="2" type="ORF">COT50_00255</name>
</gene>
<protein>
    <recommendedName>
        <fullName evidence="1">SGNH hydrolase-type esterase domain-containing protein</fullName>
    </recommendedName>
</protein>
<evidence type="ECO:0000259" key="1">
    <source>
        <dbReference type="Pfam" id="PF13472"/>
    </source>
</evidence>
<dbReference type="InterPro" id="IPR036514">
    <property type="entry name" value="SGNH_hydro_sf"/>
</dbReference>
<feature type="domain" description="SGNH hydrolase-type esterase" evidence="1">
    <location>
        <begin position="1"/>
        <end position="67"/>
    </location>
</feature>
<evidence type="ECO:0000313" key="3">
    <source>
        <dbReference type="Proteomes" id="UP000231252"/>
    </source>
</evidence>
<reference evidence="3" key="1">
    <citation type="submission" date="2017-09" db="EMBL/GenBank/DDBJ databases">
        <title>Depth-based differentiation of microbial function through sediment-hosted aquifers and enrichment of novel symbionts in the deep terrestrial subsurface.</title>
        <authorList>
            <person name="Probst A.J."/>
            <person name="Ladd B."/>
            <person name="Jarett J.K."/>
            <person name="Geller-Mcgrath D.E."/>
            <person name="Sieber C.M.K."/>
            <person name="Emerson J.B."/>
            <person name="Anantharaman K."/>
            <person name="Thomas B.C."/>
            <person name="Malmstrom R."/>
            <person name="Stieglmeier M."/>
            <person name="Klingl A."/>
            <person name="Woyke T."/>
            <person name="Ryan C.M."/>
            <person name="Banfield J.F."/>
        </authorList>
    </citation>
    <scope>NUCLEOTIDE SEQUENCE [LARGE SCALE GENOMIC DNA]</scope>
</reference>
<dbReference type="InterPro" id="IPR013830">
    <property type="entry name" value="SGNH_hydro"/>
</dbReference>
<evidence type="ECO:0000313" key="2">
    <source>
        <dbReference type="EMBL" id="PIS22752.1"/>
    </source>
</evidence>
<dbReference type="EMBL" id="PEYU01000003">
    <property type="protein sequence ID" value="PIS22752.1"/>
    <property type="molecule type" value="Genomic_DNA"/>
</dbReference>
<dbReference type="SUPFAM" id="SSF52266">
    <property type="entry name" value="SGNH hydrolase"/>
    <property type="match status" value="1"/>
</dbReference>
<comment type="caution">
    <text evidence="2">The sequence shown here is derived from an EMBL/GenBank/DDBJ whole genome shotgun (WGS) entry which is preliminary data.</text>
</comment>
<organism evidence="2 3">
    <name type="scientific">candidate division WWE3 bacterium CG08_land_8_20_14_0_20_41_10</name>
    <dbReference type="NCBI Taxonomy" id="1975085"/>
    <lineage>
        <taxon>Bacteria</taxon>
        <taxon>Katanobacteria</taxon>
    </lineage>
</organism>
<dbReference type="Pfam" id="PF13472">
    <property type="entry name" value="Lipase_GDSL_2"/>
    <property type="match status" value="1"/>
</dbReference>
<dbReference type="Proteomes" id="UP000231252">
    <property type="component" value="Unassembled WGS sequence"/>
</dbReference>
<dbReference type="Gene3D" id="3.40.50.1110">
    <property type="entry name" value="SGNH hydrolase"/>
    <property type="match status" value="1"/>
</dbReference>
<accession>A0A2H0XCY5</accession>
<dbReference type="AlphaFoldDB" id="A0A2H0XCY5"/>
<proteinExistence type="predicted"/>
<sequence>MGDSLTAGVGSNDVKSTFVYQVAKKLSQQFGKVGVVNLGVSGATSQDLIVEQLPQVAQEKPQYITLLTSC</sequence>